<dbReference type="Pfam" id="PF05460">
    <property type="entry name" value="ORC6"/>
    <property type="match status" value="1"/>
</dbReference>
<keyword evidence="5" id="KW-0539">Nucleus</keyword>
<dbReference type="EMBL" id="ML975264">
    <property type="protein sequence ID" value="KAF1837244.1"/>
    <property type="molecule type" value="Genomic_DNA"/>
</dbReference>
<keyword evidence="3" id="KW-0235">DNA replication</keyword>
<organism evidence="8 9">
    <name type="scientific">Decorospora gaudefroyi</name>
    <dbReference type="NCBI Taxonomy" id="184978"/>
    <lineage>
        <taxon>Eukaryota</taxon>
        <taxon>Fungi</taxon>
        <taxon>Dikarya</taxon>
        <taxon>Ascomycota</taxon>
        <taxon>Pezizomycotina</taxon>
        <taxon>Dothideomycetes</taxon>
        <taxon>Pleosporomycetidae</taxon>
        <taxon>Pleosporales</taxon>
        <taxon>Pleosporineae</taxon>
        <taxon>Pleosporaceae</taxon>
        <taxon>Decorospora</taxon>
    </lineage>
</organism>
<accession>A0A6A5KS37</accession>
<evidence type="ECO:0000256" key="5">
    <source>
        <dbReference type="ARBA" id="ARBA00023242"/>
    </source>
</evidence>
<dbReference type="OrthoDB" id="5367324at2759"/>
<evidence type="ECO:0000256" key="6">
    <source>
        <dbReference type="SAM" id="MobiDB-lite"/>
    </source>
</evidence>
<evidence type="ECO:0000256" key="1">
    <source>
        <dbReference type="ARBA" id="ARBA00004123"/>
    </source>
</evidence>
<keyword evidence="4" id="KW-0238">DNA-binding</keyword>
<proteinExistence type="inferred from homology"/>
<evidence type="ECO:0000259" key="7">
    <source>
        <dbReference type="Pfam" id="PF05460"/>
    </source>
</evidence>
<gene>
    <name evidence="8" type="ORF">BDW02DRAFT_566297</name>
</gene>
<dbReference type="GO" id="GO:0006260">
    <property type="term" value="P:DNA replication"/>
    <property type="evidence" value="ECO:0007669"/>
    <property type="project" value="UniProtKB-KW"/>
</dbReference>
<reference evidence="8" key="1">
    <citation type="submission" date="2020-01" db="EMBL/GenBank/DDBJ databases">
        <authorList>
            <consortium name="DOE Joint Genome Institute"/>
            <person name="Haridas S."/>
            <person name="Albert R."/>
            <person name="Binder M."/>
            <person name="Bloem J."/>
            <person name="Labutti K."/>
            <person name="Salamov A."/>
            <person name="Andreopoulos B."/>
            <person name="Baker S.E."/>
            <person name="Barry K."/>
            <person name="Bills G."/>
            <person name="Bluhm B.H."/>
            <person name="Cannon C."/>
            <person name="Castanera R."/>
            <person name="Culley D.E."/>
            <person name="Daum C."/>
            <person name="Ezra D."/>
            <person name="Gonzalez J.B."/>
            <person name="Henrissat B."/>
            <person name="Kuo A."/>
            <person name="Liang C."/>
            <person name="Lipzen A."/>
            <person name="Lutzoni F."/>
            <person name="Magnuson J."/>
            <person name="Mondo S."/>
            <person name="Nolan M."/>
            <person name="Ohm R."/>
            <person name="Pangilinan J."/>
            <person name="Park H.-J."/>
            <person name="Ramirez L."/>
            <person name="Alfaro M."/>
            <person name="Sun H."/>
            <person name="Tritt A."/>
            <person name="Yoshinaga Y."/>
            <person name="Zwiers L.-H."/>
            <person name="Turgeon B.G."/>
            <person name="Goodwin S.B."/>
            <person name="Spatafora J.W."/>
            <person name="Crous P.W."/>
            <person name="Grigoriev I.V."/>
        </authorList>
    </citation>
    <scope>NUCLEOTIDE SEQUENCE</scope>
    <source>
        <strain evidence="8">P77</strain>
    </source>
</reference>
<comment type="subcellular location">
    <subcellularLocation>
        <location evidence="1">Nucleus</location>
    </subcellularLocation>
</comment>
<evidence type="ECO:0000256" key="2">
    <source>
        <dbReference type="ARBA" id="ARBA00010840"/>
    </source>
</evidence>
<dbReference type="Proteomes" id="UP000800040">
    <property type="component" value="Unassembled WGS sequence"/>
</dbReference>
<protein>
    <recommendedName>
        <fullName evidence="7">ORC6 first cyclin-like domain-containing protein</fullName>
    </recommendedName>
</protein>
<feature type="compositionally biased region" description="Polar residues" evidence="6">
    <location>
        <begin position="119"/>
        <end position="133"/>
    </location>
</feature>
<comment type="similarity">
    <text evidence="2">Belongs to the ORC6 family.</text>
</comment>
<evidence type="ECO:0000313" key="9">
    <source>
        <dbReference type="Proteomes" id="UP000800040"/>
    </source>
</evidence>
<evidence type="ECO:0000256" key="4">
    <source>
        <dbReference type="ARBA" id="ARBA00023125"/>
    </source>
</evidence>
<feature type="domain" description="ORC6 first cyclin-like" evidence="7">
    <location>
        <begin position="10"/>
        <end position="94"/>
    </location>
</feature>
<evidence type="ECO:0000256" key="3">
    <source>
        <dbReference type="ARBA" id="ARBA00022705"/>
    </source>
</evidence>
<dbReference type="AlphaFoldDB" id="A0A6A5KS37"/>
<name>A0A6A5KS37_9PLEO</name>
<dbReference type="GO" id="GO:0003677">
    <property type="term" value="F:DNA binding"/>
    <property type="evidence" value="ECO:0007669"/>
    <property type="project" value="UniProtKB-KW"/>
</dbReference>
<feature type="region of interest" description="Disordered" evidence="6">
    <location>
        <begin position="95"/>
        <end position="142"/>
    </location>
</feature>
<evidence type="ECO:0000313" key="8">
    <source>
        <dbReference type="EMBL" id="KAF1837244.1"/>
    </source>
</evidence>
<keyword evidence="9" id="KW-1185">Reference proteome</keyword>
<sequence length="353" mass="38907">MSRANIEQALTGLLPTLNGPLPPDLVELGLSLLTRSRSVATSMKPDEEIARPYACAQLACERSKKRLDLPTIASRPPCPPRIYKKLYNYLSSALPEARTTTRDPRIPRKPAASSAPASTRHTPLSARKTTTPRSTKRGNEKMGEAVPEWVMGPIRSLAKAFECPNTIPHTYTGVESVYPLLARMSAETPSKRRGTSAPASDMTDTCILSLVVVIFLLVFSRLADVDVTPEQYNEWLSKAVNTILAPQPSITSAQLLSAVEHAMGRAREEGWLSMQWIDSVKPQAAFDDEMQGVDETTDGMWKGKGLRSSSGSEYIGLGTMMQAANDFLGDRQLDEYRLWKTRVMARVREIEAA</sequence>
<dbReference type="GO" id="GO:0005664">
    <property type="term" value="C:nuclear origin of replication recognition complex"/>
    <property type="evidence" value="ECO:0007669"/>
    <property type="project" value="InterPro"/>
</dbReference>
<dbReference type="InterPro" id="IPR008721">
    <property type="entry name" value="ORC6_cyclin_first"/>
</dbReference>